<dbReference type="InterPro" id="IPR005828">
    <property type="entry name" value="MFS_sugar_transport-like"/>
</dbReference>
<evidence type="ECO:0000256" key="6">
    <source>
        <dbReference type="ARBA" id="ARBA00022989"/>
    </source>
</evidence>
<proteinExistence type="predicted"/>
<dbReference type="InterPro" id="IPR051084">
    <property type="entry name" value="H+-coupled_symporters"/>
</dbReference>
<keyword evidence="11" id="KW-1185">Reference proteome</keyword>
<dbReference type="InterPro" id="IPR005829">
    <property type="entry name" value="Sugar_transporter_CS"/>
</dbReference>
<dbReference type="Pfam" id="PF00083">
    <property type="entry name" value="Sugar_tr"/>
    <property type="match status" value="2"/>
</dbReference>
<evidence type="ECO:0000256" key="2">
    <source>
        <dbReference type="ARBA" id="ARBA00022448"/>
    </source>
</evidence>
<reference evidence="10 11" key="1">
    <citation type="submission" date="2020-10" db="EMBL/GenBank/DDBJ databases">
        <title>Phylogeny of dyella-like bacteria.</title>
        <authorList>
            <person name="Fu J."/>
        </authorList>
    </citation>
    <scope>NUCLEOTIDE SEQUENCE [LARGE SCALE GENOMIC DNA]</scope>
    <source>
        <strain evidence="10 11">THG-B117</strain>
    </source>
</reference>
<feature type="transmembrane region" description="Helical" evidence="8">
    <location>
        <begin position="413"/>
        <end position="431"/>
    </location>
</feature>
<evidence type="ECO:0000256" key="5">
    <source>
        <dbReference type="ARBA" id="ARBA00022847"/>
    </source>
</evidence>
<organism evidence="10 11">
    <name type="scientific">Dyella kyungheensis</name>
    <dbReference type="NCBI Taxonomy" id="1242174"/>
    <lineage>
        <taxon>Bacteria</taxon>
        <taxon>Pseudomonadati</taxon>
        <taxon>Pseudomonadota</taxon>
        <taxon>Gammaproteobacteria</taxon>
        <taxon>Lysobacterales</taxon>
        <taxon>Rhodanobacteraceae</taxon>
        <taxon>Dyella</taxon>
    </lineage>
</organism>
<dbReference type="InterPro" id="IPR036259">
    <property type="entry name" value="MFS_trans_sf"/>
</dbReference>
<evidence type="ECO:0000313" key="11">
    <source>
        <dbReference type="Proteomes" id="UP001430065"/>
    </source>
</evidence>
<feature type="transmembrane region" description="Helical" evidence="8">
    <location>
        <begin position="347"/>
        <end position="368"/>
    </location>
</feature>
<evidence type="ECO:0000256" key="4">
    <source>
        <dbReference type="ARBA" id="ARBA00022692"/>
    </source>
</evidence>
<feature type="transmembrane region" description="Helical" evidence="8">
    <location>
        <begin position="120"/>
        <end position="141"/>
    </location>
</feature>
<feature type="transmembrane region" description="Helical" evidence="8">
    <location>
        <begin position="64"/>
        <end position="85"/>
    </location>
</feature>
<dbReference type="EMBL" id="JADIKC010000003">
    <property type="protein sequence ID" value="MBM7120495.1"/>
    <property type="molecule type" value="Genomic_DNA"/>
</dbReference>
<feature type="transmembrane region" description="Helical" evidence="8">
    <location>
        <begin position="380"/>
        <end position="401"/>
    </location>
</feature>
<dbReference type="Proteomes" id="UP001430065">
    <property type="component" value="Unassembled WGS sequence"/>
</dbReference>
<evidence type="ECO:0000256" key="1">
    <source>
        <dbReference type="ARBA" id="ARBA00004651"/>
    </source>
</evidence>
<feature type="transmembrane region" description="Helical" evidence="8">
    <location>
        <begin position="162"/>
        <end position="185"/>
    </location>
</feature>
<evidence type="ECO:0000256" key="7">
    <source>
        <dbReference type="ARBA" id="ARBA00023136"/>
    </source>
</evidence>
<dbReference type="SUPFAM" id="SSF103473">
    <property type="entry name" value="MFS general substrate transporter"/>
    <property type="match status" value="1"/>
</dbReference>
<dbReference type="PROSITE" id="PS50850">
    <property type="entry name" value="MFS"/>
    <property type="match status" value="1"/>
</dbReference>
<name>A0ABS2JN83_9GAMM</name>
<keyword evidence="3" id="KW-1003">Cell membrane</keyword>
<accession>A0ABS2JN83</accession>
<gene>
    <name evidence="10" type="ORF">ISP20_04900</name>
</gene>
<feature type="transmembrane region" description="Helical" evidence="8">
    <location>
        <begin position="290"/>
        <end position="307"/>
    </location>
</feature>
<dbReference type="PANTHER" id="PTHR43528">
    <property type="entry name" value="ALPHA-KETOGLUTARATE PERMEASE"/>
    <property type="match status" value="1"/>
</dbReference>
<evidence type="ECO:0000256" key="8">
    <source>
        <dbReference type="SAM" id="Phobius"/>
    </source>
</evidence>
<feature type="transmembrane region" description="Helical" evidence="8">
    <location>
        <begin position="253"/>
        <end position="270"/>
    </location>
</feature>
<keyword evidence="5" id="KW-0769">Symport</keyword>
<dbReference type="PROSITE" id="PS00216">
    <property type="entry name" value="SUGAR_TRANSPORT_1"/>
    <property type="match status" value="1"/>
</dbReference>
<keyword evidence="2" id="KW-0813">Transport</keyword>
<dbReference type="InterPro" id="IPR020846">
    <property type="entry name" value="MFS_dom"/>
</dbReference>
<keyword evidence="4 8" id="KW-0812">Transmembrane</keyword>
<evidence type="ECO:0000256" key="3">
    <source>
        <dbReference type="ARBA" id="ARBA00022475"/>
    </source>
</evidence>
<evidence type="ECO:0000259" key="9">
    <source>
        <dbReference type="PROSITE" id="PS50850"/>
    </source>
</evidence>
<sequence>MSGREEECPGIDAVQPLSSMQRLKSIVGGSIGNLVEYYDWYVYTSFSLYFAKAFFPQGDAVSQALNAAAIFAVGFLMRPIGGWYFGRYADRHGRRAALMRSIVLMCAGSLLIALCPTYGTIGIAAPVLLVFARLMQGLSLGGEYGSSATYLSEMASGKRRGFWSSFLYVTLIAGQLLALGVLIVLQQWVFTEAQLKAWGWRIPFAIGAVVAVVALFLRRNMCETAAFVSNQAKAAPVRRQSSLGLLVKHWRPALIVVGLTMGGTLAFYTYTTYMSKFLVLSVGLSKETATLINAATLLVYMVLQPLVGGLSDVIGRRPILISFGVLGVLLTVPVLSTLRGVTSPYEAFALIMLMLVVVSGYTSINAVVKAELFPVEIRALGVGLPYALAVAIFGGSAETVALWFKQSGHESGFYWYVTACIGCSLLVYLFLPDTKKTSLIED</sequence>
<feature type="transmembrane region" description="Helical" evidence="8">
    <location>
        <begin position="319"/>
        <end position="341"/>
    </location>
</feature>
<keyword evidence="7 8" id="KW-0472">Membrane</keyword>
<dbReference type="PANTHER" id="PTHR43528:SF5">
    <property type="entry name" value="PROLINE_BETAINE TRANSPORTER"/>
    <property type="match status" value="1"/>
</dbReference>
<comment type="subcellular location">
    <subcellularLocation>
        <location evidence="1">Cell membrane</location>
        <topology evidence="1">Multi-pass membrane protein</topology>
    </subcellularLocation>
</comment>
<dbReference type="RefSeq" id="WP_204634975.1">
    <property type="nucleotide sequence ID" value="NZ_JADIKC010000003.1"/>
</dbReference>
<feature type="domain" description="Major facilitator superfamily (MFS) profile" evidence="9">
    <location>
        <begin position="25"/>
        <end position="435"/>
    </location>
</feature>
<dbReference type="PROSITE" id="PS00217">
    <property type="entry name" value="SUGAR_TRANSPORT_2"/>
    <property type="match status" value="1"/>
</dbReference>
<feature type="transmembrane region" description="Helical" evidence="8">
    <location>
        <begin position="197"/>
        <end position="217"/>
    </location>
</feature>
<dbReference type="CDD" id="cd17367">
    <property type="entry name" value="MFS_KgtP"/>
    <property type="match status" value="1"/>
</dbReference>
<feature type="transmembrane region" description="Helical" evidence="8">
    <location>
        <begin position="97"/>
        <end position="114"/>
    </location>
</feature>
<keyword evidence="6 8" id="KW-1133">Transmembrane helix</keyword>
<comment type="caution">
    <text evidence="10">The sequence shown here is derived from an EMBL/GenBank/DDBJ whole genome shotgun (WGS) entry which is preliminary data.</text>
</comment>
<dbReference type="Gene3D" id="1.20.1250.20">
    <property type="entry name" value="MFS general substrate transporter like domains"/>
    <property type="match status" value="1"/>
</dbReference>
<protein>
    <submittedName>
        <fullName evidence="10">MFS transporter</fullName>
    </submittedName>
</protein>
<evidence type="ECO:0000313" key="10">
    <source>
        <dbReference type="EMBL" id="MBM7120495.1"/>
    </source>
</evidence>